<protein>
    <submittedName>
        <fullName evidence="4">Protein TonB</fullName>
    </submittedName>
</protein>
<feature type="transmembrane region" description="Helical" evidence="2">
    <location>
        <begin position="21"/>
        <end position="40"/>
    </location>
</feature>
<feature type="compositionally biased region" description="Gly residues" evidence="1">
    <location>
        <begin position="127"/>
        <end position="148"/>
    </location>
</feature>
<organism evidence="4 5">
    <name type="scientific">Brevundimonas viscosa</name>
    <dbReference type="NCBI Taxonomy" id="871741"/>
    <lineage>
        <taxon>Bacteria</taxon>
        <taxon>Pseudomonadati</taxon>
        <taxon>Pseudomonadota</taxon>
        <taxon>Alphaproteobacteria</taxon>
        <taxon>Caulobacterales</taxon>
        <taxon>Caulobacteraceae</taxon>
        <taxon>Brevundimonas</taxon>
    </lineage>
</organism>
<feature type="compositionally biased region" description="Pro residues" evidence="1">
    <location>
        <begin position="60"/>
        <end position="73"/>
    </location>
</feature>
<evidence type="ECO:0000313" key="5">
    <source>
        <dbReference type="Proteomes" id="UP000198788"/>
    </source>
</evidence>
<gene>
    <name evidence="4" type="ORF">SAMN05192570_1998</name>
</gene>
<dbReference type="GO" id="GO:0055085">
    <property type="term" value="P:transmembrane transport"/>
    <property type="evidence" value="ECO:0007669"/>
    <property type="project" value="InterPro"/>
</dbReference>
<reference evidence="5" key="1">
    <citation type="submission" date="2016-10" db="EMBL/GenBank/DDBJ databases">
        <authorList>
            <person name="Varghese N."/>
            <person name="Submissions S."/>
        </authorList>
    </citation>
    <scope>NUCLEOTIDE SEQUENCE [LARGE SCALE GENOMIC DNA]</scope>
    <source>
        <strain evidence="5">CGMCC 1.10683</strain>
    </source>
</reference>
<evidence type="ECO:0000256" key="1">
    <source>
        <dbReference type="SAM" id="MobiDB-lite"/>
    </source>
</evidence>
<keyword evidence="2" id="KW-0812">Transmembrane</keyword>
<proteinExistence type="predicted"/>
<keyword evidence="5" id="KW-1185">Reference proteome</keyword>
<dbReference type="Proteomes" id="UP000198788">
    <property type="component" value="Unassembled WGS sequence"/>
</dbReference>
<keyword evidence="2" id="KW-0472">Membrane</keyword>
<dbReference type="OrthoDB" id="7207092at2"/>
<name>A0A1I6RY21_9CAUL</name>
<accession>A0A1I6RY21</accession>
<feature type="domain" description="TonB C-terminal" evidence="3">
    <location>
        <begin position="166"/>
        <end position="233"/>
    </location>
</feature>
<evidence type="ECO:0000313" key="4">
    <source>
        <dbReference type="EMBL" id="SFS69587.1"/>
    </source>
</evidence>
<dbReference type="InterPro" id="IPR037682">
    <property type="entry name" value="TonB_C"/>
</dbReference>
<dbReference type="SUPFAM" id="SSF74653">
    <property type="entry name" value="TolA/TonB C-terminal domain"/>
    <property type="match status" value="1"/>
</dbReference>
<dbReference type="STRING" id="871741.SAMN05192570_1998"/>
<dbReference type="Pfam" id="PF03544">
    <property type="entry name" value="TonB_C"/>
    <property type="match status" value="1"/>
</dbReference>
<evidence type="ECO:0000256" key="2">
    <source>
        <dbReference type="SAM" id="Phobius"/>
    </source>
</evidence>
<dbReference type="EMBL" id="FOZV01000004">
    <property type="protein sequence ID" value="SFS69587.1"/>
    <property type="molecule type" value="Genomic_DNA"/>
</dbReference>
<feature type="region of interest" description="Disordered" evidence="1">
    <location>
        <begin position="60"/>
        <end position="149"/>
    </location>
</feature>
<dbReference type="AlphaFoldDB" id="A0A1I6RY21"/>
<sequence>MWHSPRVSIALQTLRRPPVRNLGVAVAIAALHVGVFLVIARTQPSPPAMLPPVIEAVLFRPPPPEPPPPPSRPAPEAGGGAPAAASRIHTPPPRPEARPELPAPPVQAPAPDLTVGVAPAPSPTPGFGQGGEGTGTGSGEGEGSGPGSGMPFMIVRGPSLAEVRREHPRAALAARQSGRAEMSCEIRLDQRLENCRLLRETPAGMGFGEAALRSAGYFRVRPPLRGGQPVAGQRGVFGVEFGPPRR</sequence>
<keyword evidence="2" id="KW-1133">Transmembrane helix</keyword>
<evidence type="ECO:0000259" key="3">
    <source>
        <dbReference type="Pfam" id="PF03544"/>
    </source>
</evidence>
<dbReference type="Gene3D" id="3.30.1150.10">
    <property type="match status" value="1"/>
</dbReference>